<evidence type="ECO:0000313" key="2">
    <source>
        <dbReference type="Proteomes" id="UP001218218"/>
    </source>
</evidence>
<reference evidence="1" key="1">
    <citation type="submission" date="2023-03" db="EMBL/GenBank/DDBJ databases">
        <title>Massive genome expansion in bonnet fungi (Mycena s.s.) driven by repeated elements and novel gene families across ecological guilds.</title>
        <authorList>
            <consortium name="Lawrence Berkeley National Laboratory"/>
            <person name="Harder C.B."/>
            <person name="Miyauchi S."/>
            <person name="Viragh M."/>
            <person name="Kuo A."/>
            <person name="Thoen E."/>
            <person name="Andreopoulos B."/>
            <person name="Lu D."/>
            <person name="Skrede I."/>
            <person name="Drula E."/>
            <person name="Henrissat B."/>
            <person name="Morin E."/>
            <person name="Kohler A."/>
            <person name="Barry K."/>
            <person name="LaButti K."/>
            <person name="Morin E."/>
            <person name="Salamov A."/>
            <person name="Lipzen A."/>
            <person name="Mereny Z."/>
            <person name="Hegedus B."/>
            <person name="Baldrian P."/>
            <person name="Stursova M."/>
            <person name="Weitz H."/>
            <person name="Taylor A."/>
            <person name="Grigoriev I.V."/>
            <person name="Nagy L.G."/>
            <person name="Martin F."/>
            <person name="Kauserud H."/>
        </authorList>
    </citation>
    <scope>NUCLEOTIDE SEQUENCE</scope>
    <source>
        <strain evidence="1">CBHHK002</strain>
    </source>
</reference>
<dbReference type="AlphaFoldDB" id="A0AAD7ABP7"/>
<name>A0AAD7ABP7_9AGAR</name>
<gene>
    <name evidence="1" type="ORF">DFH08DRAFT_804217</name>
</gene>
<evidence type="ECO:0000313" key="1">
    <source>
        <dbReference type="EMBL" id="KAJ7354295.1"/>
    </source>
</evidence>
<sequence length="382" mass="42449">MFVSKQVYFRDPYLRVMMLSRDDNYQVSSVSDNAEGVWHVSLLMGGPDQIREGRACVMRSSIWLKTTYGDADSCVKYCGAAGRMSLCAPDAWPNLWLNLPAAATKSRKVEWIKLLEHVIVYNTGGKEQCMWIGRYTKVLFSRAATRPQIRSQLREVTEQHGRGTVAPMRHAAARCAPIARTADVTQWPAPRLFDVPHGAFSRDLVSLYVWCLCRHAITSLSMCNPTHASPFSAPDPTSCDRGFVGVQPQPLSAPEPPYVAFVGTRAHPHTACVSVGAHLHAVCVGLRPQCLTQLEQFCDGGERAVDECSAASRAQLWGGSALSHGRDFAVTALFRYFTKPRPDLRPSCGSRKQNLRISYINPNQRLKFIHNCCKTISYICGN</sequence>
<organism evidence="1 2">
    <name type="scientific">Mycena albidolilacea</name>
    <dbReference type="NCBI Taxonomy" id="1033008"/>
    <lineage>
        <taxon>Eukaryota</taxon>
        <taxon>Fungi</taxon>
        <taxon>Dikarya</taxon>
        <taxon>Basidiomycota</taxon>
        <taxon>Agaricomycotina</taxon>
        <taxon>Agaricomycetes</taxon>
        <taxon>Agaricomycetidae</taxon>
        <taxon>Agaricales</taxon>
        <taxon>Marasmiineae</taxon>
        <taxon>Mycenaceae</taxon>
        <taxon>Mycena</taxon>
    </lineage>
</organism>
<dbReference type="Proteomes" id="UP001218218">
    <property type="component" value="Unassembled WGS sequence"/>
</dbReference>
<protein>
    <submittedName>
        <fullName evidence="1">Uncharacterized protein</fullName>
    </submittedName>
</protein>
<keyword evidence="2" id="KW-1185">Reference proteome</keyword>
<dbReference type="EMBL" id="JARIHO010000010">
    <property type="protein sequence ID" value="KAJ7354295.1"/>
    <property type="molecule type" value="Genomic_DNA"/>
</dbReference>
<accession>A0AAD7ABP7</accession>
<proteinExistence type="predicted"/>
<comment type="caution">
    <text evidence="1">The sequence shown here is derived from an EMBL/GenBank/DDBJ whole genome shotgun (WGS) entry which is preliminary data.</text>
</comment>